<gene>
    <name evidence="2" type="ORF">GPA10_29580</name>
</gene>
<dbReference type="GO" id="GO:0016747">
    <property type="term" value="F:acyltransferase activity, transferring groups other than amino-acyl groups"/>
    <property type="evidence" value="ECO:0007669"/>
    <property type="project" value="UniProtKB-ARBA"/>
</dbReference>
<keyword evidence="3" id="KW-1185">Reference proteome</keyword>
<evidence type="ECO:0000256" key="1">
    <source>
        <dbReference type="SAM" id="MobiDB-lite"/>
    </source>
</evidence>
<dbReference type="InterPro" id="IPR016039">
    <property type="entry name" value="Thiolase-like"/>
</dbReference>
<accession>A0A6L6X4U7</accession>
<dbReference type="RefSeq" id="WP_157168159.1">
    <property type="nucleotide sequence ID" value="NZ_WPNZ01000019.1"/>
</dbReference>
<evidence type="ECO:0000313" key="3">
    <source>
        <dbReference type="Proteomes" id="UP000483802"/>
    </source>
</evidence>
<organism evidence="2 3">
    <name type="scientific">Streptomyces typhae</name>
    <dbReference type="NCBI Taxonomy" id="2681492"/>
    <lineage>
        <taxon>Bacteria</taxon>
        <taxon>Bacillati</taxon>
        <taxon>Actinomycetota</taxon>
        <taxon>Actinomycetes</taxon>
        <taxon>Kitasatosporales</taxon>
        <taxon>Streptomycetaceae</taxon>
        <taxon>Streptomyces</taxon>
    </lineage>
</organism>
<evidence type="ECO:0000313" key="2">
    <source>
        <dbReference type="EMBL" id="MVO88798.1"/>
    </source>
</evidence>
<dbReference type="Proteomes" id="UP000483802">
    <property type="component" value="Unassembled WGS sequence"/>
</dbReference>
<dbReference type="Gene3D" id="3.40.47.10">
    <property type="match status" value="1"/>
</dbReference>
<proteinExistence type="predicted"/>
<feature type="compositionally biased region" description="Pro residues" evidence="1">
    <location>
        <begin position="171"/>
        <end position="185"/>
    </location>
</feature>
<name>A0A6L6X4U7_9ACTN</name>
<protein>
    <submittedName>
        <fullName evidence="2">Ketosynthase</fullName>
    </submittedName>
</protein>
<comment type="caution">
    <text evidence="2">The sequence shown here is derived from an EMBL/GenBank/DDBJ whole genome shotgun (WGS) entry which is preliminary data.</text>
</comment>
<dbReference type="SUPFAM" id="SSF53901">
    <property type="entry name" value="Thiolase-like"/>
    <property type="match status" value="1"/>
</dbReference>
<feature type="region of interest" description="Disordered" evidence="1">
    <location>
        <begin position="171"/>
        <end position="190"/>
    </location>
</feature>
<sequence>MITAMSDASAPPVPGFVESTFSPLVHAAVHRCLGVAPPGDGARTAIVLASTVGDATTLDTGSRSLVAGQAHQPLLFMQSTANAILGRLAVDLAVTGPLLSLSTAVPDDVAGELLTTGALLLETGEADRVVLVGVELAAGDRAAAAHRALGTVPPAEDLAVALLLDRDDPVPHLPELPAHPPPAAPPDGYGTLRGLVALAARNQGTPP</sequence>
<reference evidence="2 3" key="1">
    <citation type="submission" date="2019-11" db="EMBL/GenBank/DDBJ databases">
        <title>Streptomyces typhae sp. nov., a novel endophytic actinomycete isolated from the root of cattail pollen (Typha angustifolia L.).</title>
        <authorList>
            <person name="Peng C."/>
        </authorList>
    </citation>
    <scope>NUCLEOTIDE SEQUENCE [LARGE SCALE GENOMIC DNA]</scope>
    <source>
        <strain evidence="3">p1417</strain>
    </source>
</reference>
<dbReference type="AlphaFoldDB" id="A0A6L6X4U7"/>
<dbReference type="EMBL" id="WPNZ01000019">
    <property type="protein sequence ID" value="MVO88798.1"/>
    <property type="molecule type" value="Genomic_DNA"/>
</dbReference>